<dbReference type="AlphaFoldDB" id="A4BN37"/>
<name>A4BN37_9GAMM</name>
<dbReference type="HOGENOM" id="CLU_3397588_0_0_6"/>
<organism evidence="1 2">
    <name type="scientific">Nitrococcus mobilis Nb-231</name>
    <dbReference type="NCBI Taxonomy" id="314278"/>
    <lineage>
        <taxon>Bacteria</taxon>
        <taxon>Pseudomonadati</taxon>
        <taxon>Pseudomonadota</taxon>
        <taxon>Gammaproteobacteria</taxon>
        <taxon>Chromatiales</taxon>
        <taxon>Ectothiorhodospiraceae</taxon>
        <taxon>Nitrococcus</taxon>
    </lineage>
</organism>
<gene>
    <name evidence="1" type="ORF">NB231_09298</name>
</gene>
<accession>A4BN37</accession>
<comment type="caution">
    <text evidence="1">The sequence shown here is derived from an EMBL/GenBank/DDBJ whole genome shotgun (WGS) entry which is preliminary data.</text>
</comment>
<sequence length="31" mass="3252">MLSSRLIKSYTDDGSIRAAPRTAALRGGETG</sequence>
<protein>
    <submittedName>
        <fullName evidence="1">Uncharacterized protein</fullName>
    </submittedName>
</protein>
<reference evidence="1 2" key="1">
    <citation type="submission" date="2006-02" db="EMBL/GenBank/DDBJ databases">
        <authorList>
            <person name="Waterbury J."/>
            <person name="Ferriera S."/>
            <person name="Johnson J."/>
            <person name="Kravitz S."/>
            <person name="Halpern A."/>
            <person name="Remington K."/>
            <person name="Beeson K."/>
            <person name="Tran B."/>
            <person name="Rogers Y.-H."/>
            <person name="Friedman R."/>
            <person name="Venter J.C."/>
        </authorList>
    </citation>
    <scope>NUCLEOTIDE SEQUENCE [LARGE SCALE GENOMIC DNA]</scope>
    <source>
        <strain evidence="1 2">Nb-231</strain>
    </source>
</reference>
<dbReference type="EMBL" id="AAOF01000002">
    <property type="protein sequence ID" value="EAR22636.1"/>
    <property type="molecule type" value="Genomic_DNA"/>
</dbReference>
<proteinExistence type="predicted"/>
<evidence type="ECO:0000313" key="1">
    <source>
        <dbReference type="EMBL" id="EAR22636.1"/>
    </source>
</evidence>
<keyword evidence="2" id="KW-1185">Reference proteome</keyword>
<evidence type="ECO:0000313" key="2">
    <source>
        <dbReference type="Proteomes" id="UP000003374"/>
    </source>
</evidence>
<dbReference type="Proteomes" id="UP000003374">
    <property type="component" value="Unassembled WGS sequence"/>
</dbReference>